<name>A0A915LU27_MELJA</name>
<dbReference type="PANTHER" id="PTHR12354:SF1">
    <property type="entry name" value="INTERFERON-RELATED DEVELOPMENTAL REGULATOR 1"/>
    <property type="match status" value="1"/>
</dbReference>
<feature type="region of interest" description="Disordered" evidence="2">
    <location>
        <begin position="19"/>
        <end position="42"/>
    </location>
</feature>
<evidence type="ECO:0000313" key="5">
    <source>
        <dbReference type="WBParaSite" id="scaffold1941_cov191.g3917"/>
    </source>
</evidence>
<evidence type="ECO:0000256" key="1">
    <source>
        <dbReference type="ARBA" id="ARBA00008828"/>
    </source>
</evidence>
<sequence>MGKKRNTNKVTLAVPLSVAAIGGGKGGGSIGGPDPSDTSDLESVYSASVVGEGADSDNENDFASLVDSFGDLVENAQDKRIETRLRAIDSLLLVLNKNCIPESVEKWRGTLAEIILVNLKRTSEEATRVCSLAALLSLQLGVGIEEDICEIVNLMRQICSDVSASEVVRSSCAQAIGLCVYLSVESHNDRLESMQTLKSIWSAMKPAGVGGTSLFSSALASWSLLLERFDSVFISTQIGEMQPRICSFLESTTVEARISAGEALMILHEIAADSSKNRAKRDKKLQKLTFRHINDVICNEKLEQLSIRFNKRETLDIQKCHQKLLYDLLCQLLKSDLNGHLTKNLVLRELFDLGPVLSIEEPVKMSKSQKIERLVQFGEQKKQMNINRSKGRAKKNDHKHALIEYED</sequence>
<comment type="similarity">
    <text evidence="1">Belongs to the IFRD family.</text>
</comment>
<dbReference type="Proteomes" id="UP000887561">
    <property type="component" value="Unplaced"/>
</dbReference>
<dbReference type="InterPro" id="IPR007701">
    <property type="entry name" value="Interferon-rel_develop_reg_N"/>
</dbReference>
<proteinExistence type="inferred from homology"/>
<dbReference type="PANTHER" id="PTHR12354">
    <property type="entry name" value="INTERFERON-RELATED DEVELOPMENTAL REGULATOR"/>
    <property type="match status" value="1"/>
</dbReference>
<accession>A0A915LU27</accession>
<evidence type="ECO:0000313" key="4">
    <source>
        <dbReference type="Proteomes" id="UP000887561"/>
    </source>
</evidence>
<feature type="compositionally biased region" description="Gly residues" evidence="2">
    <location>
        <begin position="21"/>
        <end position="31"/>
    </location>
</feature>
<dbReference type="InterPro" id="IPR039777">
    <property type="entry name" value="IFRD"/>
</dbReference>
<dbReference type="InterPro" id="IPR016024">
    <property type="entry name" value="ARM-type_fold"/>
</dbReference>
<keyword evidence="4" id="KW-1185">Reference proteome</keyword>
<protein>
    <submittedName>
        <fullName evidence="5">Interferon-related developmental regulator N-terminal domain-containing protein</fullName>
    </submittedName>
</protein>
<dbReference type="Pfam" id="PF05004">
    <property type="entry name" value="IFRD"/>
    <property type="match status" value="1"/>
</dbReference>
<feature type="domain" description="Interferon-related developmental regulator N-terminal" evidence="3">
    <location>
        <begin position="49"/>
        <end position="271"/>
    </location>
</feature>
<dbReference type="WBParaSite" id="scaffold1941_cov191.g3917">
    <property type="protein sequence ID" value="scaffold1941_cov191.g3917"/>
    <property type="gene ID" value="scaffold1941_cov191.g3917"/>
</dbReference>
<reference evidence="5" key="1">
    <citation type="submission" date="2022-11" db="UniProtKB">
        <authorList>
            <consortium name="WormBaseParasite"/>
        </authorList>
    </citation>
    <scope>IDENTIFICATION</scope>
</reference>
<evidence type="ECO:0000259" key="3">
    <source>
        <dbReference type="Pfam" id="PF05004"/>
    </source>
</evidence>
<evidence type="ECO:0000256" key="2">
    <source>
        <dbReference type="SAM" id="MobiDB-lite"/>
    </source>
</evidence>
<organism evidence="4 5">
    <name type="scientific">Meloidogyne javanica</name>
    <name type="common">Root-knot nematode worm</name>
    <dbReference type="NCBI Taxonomy" id="6303"/>
    <lineage>
        <taxon>Eukaryota</taxon>
        <taxon>Metazoa</taxon>
        <taxon>Ecdysozoa</taxon>
        <taxon>Nematoda</taxon>
        <taxon>Chromadorea</taxon>
        <taxon>Rhabditida</taxon>
        <taxon>Tylenchina</taxon>
        <taxon>Tylenchomorpha</taxon>
        <taxon>Tylenchoidea</taxon>
        <taxon>Meloidogynidae</taxon>
        <taxon>Meloidogyninae</taxon>
        <taxon>Meloidogyne</taxon>
        <taxon>Meloidogyne incognita group</taxon>
    </lineage>
</organism>
<dbReference type="SUPFAM" id="SSF48371">
    <property type="entry name" value="ARM repeat"/>
    <property type="match status" value="1"/>
</dbReference>
<dbReference type="AlphaFoldDB" id="A0A915LU27"/>